<feature type="region of interest" description="Disordered" evidence="1">
    <location>
        <begin position="357"/>
        <end position="408"/>
    </location>
</feature>
<feature type="region of interest" description="Disordered" evidence="1">
    <location>
        <begin position="593"/>
        <end position="621"/>
    </location>
</feature>
<comment type="caution">
    <text evidence="2">The sequence shown here is derived from an EMBL/GenBank/DDBJ whole genome shotgun (WGS) entry which is preliminary data.</text>
</comment>
<feature type="compositionally biased region" description="Polar residues" evidence="1">
    <location>
        <begin position="357"/>
        <end position="368"/>
    </location>
</feature>
<reference evidence="2" key="2">
    <citation type="submission" date="2023-05" db="EMBL/GenBank/DDBJ databases">
        <authorList>
            <consortium name="Lawrence Berkeley National Laboratory"/>
            <person name="Steindorff A."/>
            <person name="Hensen N."/>
            <person name="Bonometti L."/>
            <person name="Westerberg I."/>
            <person name="Brannstrom I.O."/>
            <person name="Guillou S."/>
            <person name="Cros-Aarteil S."/>
            <person name="Calhoun S."/>
            <person name="Haridas S."/>
            <person name="Kuo A."/>
            <person name="Mondo S."/>
            <person name="Pangilinan J."/>
            <person name="Riley R."/>
            <person name="Labutti K."/>
            <person name="Andreopoulos B."/>
            <person name="Lipzen A."/>
            <person name="Chen C."/>
            <person name="Yanf M."/>
            <person name="Daum C."/>
            <person name="Ng V."/>
            <person name="Clum A."/>
            <person name="Ohm R."/>
            <person name="Martin F."/>
            <person name="Silar P."/>
            <person name="Natvig D."/>
            <person name="Lalanne C."/>
            <person name="Gautier V."/>
            <person name="Ament-Velasquez S.L."/>
            <person name="Kruys A."/>
            <person name="Hutchinson M.I."/>
            <person name="Powell A.J."/>
            <person name="Barry K."/>
            <person name="Miller A.N."/>
            <person name="Grigoriev I.V."/>
            <person name="Debuchy R."/>
            <person name="Gladieux P."/>
            <person name="Thoren M.H."/>
            <person name="Johannesson H."/>
        </authorList>
    </citation>
    <scope>NUCLEOTIDE SEQUENCE</scope>
    <source>
        <strain evidence="2">PSN293</strain>
    </source>
</reference>
<keyword evidence="3" id="KW-1185">Reference proteome</keyword>
<dbReference type="EMBL" id="MU858058">
    <property type="protein sequence ID" value="KAK4217600.1"/>
    <property type="molecule type" value="Genomic_DNA"/>
</dbReference>
<feature type="region of interest" description="Disordered" evidence="1">
    <location>
        <begin position="889"/>
        <end position="929"/>
    </location>
</feature>
<feature type="compositionally biased region" description="Polar residues" evidence="1">
    <location>
        <begin position="235"/>
        <end position="248"/>
    </location>
</feature>
<feature type="region of interest" description="Disordered" evidence="1">
    <location>
        <begin position="1015"/>
        <end position="1054"/>
    </location>
</feature>
<feature type="region of interest" description="Disordered" evidence="1">
    <location>
        <begin position="292"/>
        <end position="323"/>
    </location>
</feature>
<accession>A0AAN7BE22</accession>
<name>A0AAN7BE22_9PEZI</name>
<evidence type="ECO:0000313" key="2">
    <source>
        <dbReference type="EMBL" id="KAK4217600.1"/>
    </source>
</evidence>
<feature type="compositionally biased region" description="Polar residues" evidence="1">
    <location>
        <begin position="119"/>
        <end position="142"/>
    </location>
</feature>
<feature type="compositionally biased region" description="Polar residues" evidence="1">
    <location>
        <begin position="520"/>
        <end position="538"/>
    </location>
</feature>
<feature type="region of interest" description="Disordered" evidence="1">
    <location>
        <begin position="111"/>
        <end position="157"/>
    </location>
</feature>
<dbReference type="Proteomes" id="UP001301769">
    <property type="component" value="Unassembled WGS sequence"/>
</dbReference>
<protein>
    <submittedName>
        <fullName evidence="2">Uncharacterized protein</fullName>
    </submittedName>
</protein>
<feature type="compositionally biased region" description="Low complexity" evidence="1">
    <location>
        <begin position="395"/>
        <end position="406"/>
    </location>
</feature>
<gene>
    <name evidence="2" type="ORF">QBC37DRAFT_38348</name>
</gene>
<sequence>MNNPPAPGQELLSFPAPLYHPAAPVYQPAAPITAPITNRQTMASTRKYSQEQIRFVLTRWVTHDRSEIVTEFNAHFAGFQLNKKQVKYIKDTYAKHSAWIGEFGHLMTERQRKSAAGQVKTSTPDPNSKENVPLGGTSSPSGFPQPPTSNVVGGGMGNAFQPAATTNTVGLGIMNNAATFPAPGHYAVSQPNRAASRTPSVPQSPAISATATGLGPFVAGNTTMVNQMASPSIGSAASYPNQNPTSAGQGPPGANITPSPVIPPRVSPVQGTQNGNMYAQLPSQAVGVASAQQSFSAGLPPRPPSAASGRGQPFMAAGLSSPALQGTGTARFQQMMPTGSPQLVQTVETPRVQHAASFTSPTKGIQSQGYTPTGTPPGLPSVRMTPRQFGPAFSPSPSRRSSASPANNMAQSNYQQITLPQASMAVPAANMLVGSQLNNVNGSRPPSHIQLPKQDFDQDGVWYNTSHDGCSIQERHRHSNDGGITTMQGLQGATRGTENASQKNVPSPKTSPIAGPKQPMASTGVSTKQTPVTSPWNNQAAHNANLRTQQQNLTPKQMDAIRQFQLQQYREAQQGQQPQPLQQAQVVQPVPQLQHGQLAQKGQRRQSVQQTQPFQQPLQGAQAVQQAQQTQQAQQAQSPQQAKTVQQLQQLQQFQQFQRAQAAHRAQQAQRGQAVQQAQQLRSPQQAQVAQQQQRTQAAIQQVQQAQQPQSPQQAQVAQQQQRTQAIIQQVQQAQQPQSPQQAQVAQQQQRTQATVQQVQQAQQLKSPQQAQQLQSSQQAQAFQPVQQAQQAQAVKPVQQGPVNQPVQQAQHARNVQQLQTAQQARQAQAVKPAQQVRQAQAVKPAQQPRQAQPFNPVQKAQDARNAQALRQYRQYTQAQLALSRATTSQLGQVRTPHQQAALGNSNAQRTNEGLSSPSKSPPATSGTTESALRNYFWDEDTIIDLAPGAFNPPKYLPDGSPNYALYDRLPDIVDGDHCQHEVYDKFPNLPWTSGPDSDMVPVLDPLFVALQHALSEQDNNPRKRRATADDAVSTGTRNATEGGDSERATKKRSVGDGLSVITATVNNGCD</sequence>
<feature type="compositionally biased region" description="Polar residues" evidence="1">
    <location>
        <begin position="489"/>
        <end position="510"/>
    </location>
</feature>
<organism evidence="2 3">
    <name type="scientific">Rhypophila decipiens</name>
    <dbReference type="NCBI Taxonomy" id="261697"/>
    <lineage>
        <taxon>Eukaryota</taxon>
        <taxon>Fungi</taxon>
        <taxon>Dikarya</taxon>
        <taxon>Ascomycota</taxon>
        <taxon>Pezizomycotina</taxon>
        <taxon>Sordariomycetes</taxon>
        <taxon>Sordariomycetidae</taxon>
        <taxon>Sordariales</taxon>
        <taxon>Naviculisporaceae</taxon>
        <taxon>Rhypophila</taxon>
    </lineage>
</organism>
<evidence type="ECO:0000313" key="3">
    <source>
        <dbReference type="Proteomes" id="UP001301769"/>
    </source>
</evidence>
<feature type="region of interest" description="Disordered" evidence="1">
    <location>
        <begin position="235"/>
        <end position="276"/>
    </location>
</feature>
<reference evidence="2" key="1">
    <citation type="journal article" date="2023" name="Mol. Phylogenet. Evol.">
        <title>Genome-scale phylogeny and comparative genomics of the fungal order Sordariales.</title>
        <authorList>
            <person name="Hensen N."/>
            <person name="Bonometti L."/>
            <person name="Westerberg I."/>
            <person name="Brannstrom I.O."/>
            <person name="Guillou S."/>
            <person name="Cros-Aarteil S."/>
            <person name="Calhoun S."/>
            <person name="Haridas S."/>
            <person name="Kuo A."/>
            <person name="Mondo S."/>
            <person name="Pangilinan J."/>
            <person name="Riley R."/>
            <person name="LaButti K."/>
            <person name="Andreopoulos B."/>
            <person name="Lipzen A."/>
            <person name="Chen C."/>
            <person name="Yan M."/>
            <person name="Daum C."/>
            <person name="Ng V."/>
            <person name="Clum A."/>
            <person name="Steindorff A."/>
            <person name="Ohm R.A."/>
            <person name="Martin F."/>
            <person name="Silar P."/>
            <person name="Natvig D.O."/>
            <person name="Lalanne C."/>
            <person name="Gautier V."/>
            <person name="Ament-Velasquez S.L."/>
            <person name="Kruys A."/>
            <person name="Hutchinson M.I."/>
            <person name="Powell A.J."/>
            <person name="Barry K."/>
            <person name="Miller A.N."/>
            <person name="Grigoriev I.V."/>
            <person name="Debuchy R."/>
            <person name="Gladieux P."/>
            <person name="Hiltunen Thoren M."/>
            <person name="Johannesson H."/>
        </authorList>
    </citation>
    <scope>NUCLEOTIDE SEQUENCE</scope>
    <source>
        <strain evidence="2">PSN293</strain>
    </source>
</reference>
<feature type="region of interest" description="Disordered" evidence="1">
    <location>
        <begin position="489"/>
        <end position="538"/>
    </location>
</feature>
<dbReference type="AlphaFoldDB" id="A0AAN7BE22"/>
<feature type="region of interest" description="Disordered" evidence="1">
    <location>
        <begin position="793"/>
        <end position="867"/>
    </location>
</feature>
<feature type="compositionally biased region" description="Low complexity" evidence="1">
    <location>
        <begin position="793"/>
        <end position="854"/>
    </location>
</feature>
<proteinExistence type="predicted"/>
<evidence type="ECO:0000256" key="1">
    <source>
        <dbReference type="SAM" id="MobiDB-lite"/>
    </source>
</evidence>